<protein>
    <submittedName>
        <fullName evidence="8">Type IV-A pilus assembly ATPase PilB</fullName>
    </submittedName>
</protein>
<dbReference type="InterPro" id="IPR007831">
    <property type="entry name" value="T2SS_GspE_N"/>
</dbReference>
<dbReference type="PANTHER" id="PTHR30258">
    <property type="entry name" value="TYPE II SECRETION SYSTEM PROTEIN GSPE-RELATED"/>
    <property type="match status" value="1"/>
</dbReference>
<dbReference type="Gene3D" id="3.40.50.300">
    <property type="entry name" value="P-loop containing nucleotide triphosphate hydrolases"/>
    <property type="match status" value="1"/>
</dbReference>
<dbReference type="SUPFAM" id="SSF160246">
    <property type="entry name" value="EspE N-terminal domain-like"/>
    <property type="match status" value="1"/>
</dbReference>
<dbReference type="Gene3D" id="3.30.300.160">
    <property type="entry name" value="Type II secretion system, protein E, N-terminal domain"/>
    <property type="match status" value="1"/>
</dbReference>
<dbReference type="InterPro" id="IPR001482">
    <property type="entry name" value="T2SS/T4SS_dom"/>
</dbReference>
<comment type="similarity">
    <text evidence="2">Belongs to the GSP E family.</text>
</comment>
<dbReference type="RefSeq" id="WP_405281654.1">
    <property type="nucleotide sequence ID" value="NZ_CP144380.1"/>
</dbReference>
<feature type="domain" description="Type II secretion system protein GspE N-terminal" evidence="7">
    <location>
        <begin position="62"/>
        <end position="148"/>
    </location>
</feature>
<evidence type="ECO:0000256" key="2">
    <source>
        <dbReference type="ARBA" id="ARBA00006611"/>
    </source>
</evidence>
<evidence type="ECO:0000259" key="6">
    <source>
        <dbReference type="Pfam" id="PF00437"/>
    </source>
</evidence>
<dbReference type="CDD" id="cd01129">
    <property type="entry name" value="PulE-GspE-like"/>
    <property type="match status" value="1"/>
</dbReference>
<evidence type="ECO:0000256" key="4">
    <source>
        <dbReference type="ARBA" id="ARBA00022741"/>
    </source>
</evidence>
<reference evidence="8 9" key="1">
    <citation type="submission" date="2024-02" db="EMBL/GenBank/DDBJ databases">
        <title>A novel Gemmatimonadota bacterium.</title>
        <authorList>
            <person name="Du Z.-J."/>
            <person name="Ye Y.-Q."/>
        </authorList>
    </citation>
    <scope>NUCLEOTIDE SEQUENCE [LARGE SCALE GENOMIC DNA]</scope>
    <source>
        <strain evidence="8 9">DH-20</strain>
    </source>
</reference>
<evidence type="ECO:0000313" key="9">
    <source>
        <dbReference type="Proteomes" id="UP001484239"/>
    </source>
</evidence>
<accession>A0ABU9EAE0</accession>
<feature type="domain" description="Bacterial type II secretion system protein E" evidence="6">
    <location>
        <begin position="183"/>
        <end position="565"/>
    </location>
</feature>
<dbReference type="PANTHER" id="PTHR30258:SF1">
    <property type="entry name" value="PROTEIN TRANSPORT PROTEIN HOFB HOMOLOG"/>
    <property type="match status" value="1"/>
</dbReference>
<evidence type="ECO:0000259" key="7">
    <source>
        <dbReference type="Pfam" id="PF05157"/>
    </source>
</evidence>
<dbReference type="SUPFAM" id="SSF52540">
    <property type="entry name" value="P-loop containing nucleoside triphosphate hydrolases"/>
    <property type="match status" value="1"/>
</dbReference>
<dbReference type="Gene3D" id="3.30.450.90">
    <property type="match status" value="1"/>
</dbReference>
<proteinExistence type="inferred from homology"/>
<keyword evidence="3" id="KW-0963">Cytoplasm</keyword>
<keyword evidence="4" id="KW-0547">Nucleotide-binding</keyword>
<comment type="caution">
    <text evidence="8">The sequence shown here is derived from an EMBL/GenBank/DDBJ whole genome shotgun (WGS) entry which is preliminary data.</text>
</comment>
<keyword evidence="9" id="KW-1185">Reference proteome</keyword>
<dbReference type="InterPro" id="IPR037257">
    <property type="entry name" value="T2SS_E_N_sf"/>
</dbReference>
<dbReference type="InterPro" id="IPR013374">
    <property type="entry name" value="ATPase_typ4_pilus-assembl_PilB"/>
</dbReference>
<dbReference type="NCBIfam" id="TIGR02538">
    <property type="entry name" value="type_IV_pilB"/>
    <property type="match status" value="1"/>
</dbReference>
<evidence type="ECO:0000256" key="1">
    <source>
        <dbReference type="ARBA" id="ARBA00004496"/>
    </source>
</evidence>
<evidence type="ECO:0000313" key="8">
    <source>
        <dbReference type="EMBL" id="MEK9501516.1"/>
    </source>
</evidence>
<comment type="subcellular location">
    <subcellularLocation>
        <location evidence="1">Cytoplasm</location>
    </subcellularLocation>
</comment>
<keyword evidence="5" id="KW-0067">ATP-binding</keyword>
<name>A0ABU9EAE0_9BACT</name>
<gene>
    <name evidence="8" type="primary">pilB</name>
    <name evidence="8" type="ORF">WI372_11050</name>
</gene>
<organism evidence="8 9">
    <name type="scientific">Gaopeijia maritima</name>
    <dbReference type="NCBI Taxonomy" id="3119007"/>
    <lineage>
        <taxon>Bacteria</taxon>
        <taxon>Pseudomonadati</taxon>
        <taxon>Gemmatimonadota</taxon>
        <taxon>Longimicrobiia</taxon>
        <taxon>Gaopeijiales</taxon>
        <taxon>Gaopeijiaceae</taxon>
        <taxon>Gaopeijia</taxon>
    </lineage>
</organism>
<dbReference type="InterPro" id="IPR027417">
    <property type="entry name" value="P-loop_NTPase"/>
</dbReference>
<dbReference type="EMBL" id="JBBHLI010000006">
    <property type="protein sequence ID" value="MEK9501516.1"/>
    <property type="molecule type" value="Genomic_DNA"/>
</dbReference>
<dbReference type="Pfam" id="PF05157">
    <property type="entry name" value="MshEN"/>
    <property type="match status" value="1"/>
</dbReference>
<dbReference type="Pfam" id="PF00437">
    <property type="entry name" value="T2SSE"/>
    <property type="match status" value="1"/>
</dbReference>
<evidence type="ECO:0000256" key="5">
    <source>
        <dbReference type="ARBA" id="ARBA00022840"/>
    </source>
</evidence>
<sequence>MPTNVVQDRLGDLFVREGLITETQLTEALREARKENTRLGYALVKLGFVTEGELTALLARQYRVPAVDLDAIQVSPKVLRLVPDEVAIKHLVLPLRRVGRMLTVAMVNPSDLGAIDDLKFISRLDVEPVIVGEFTLRKHLEKYYASAEDRMSEILEDLIDEQDVEFVEEQEEDVSVAALQAEVNNAPVVKFINGLLTDAVYKGASDIHIEPYEREIRVRYRIDGALREVMKPPFKMKAALTSRIKILSDLNIAERRVPQDGRIKLRMRGKVVDFRVSTLPVIFGEKIVLRILDKGNLTFDLAKFGFEPKAEKDFFHAIAQPYGMVLVTGPTGSGKTTTLYSALSKINTEDVNIMTAEDPVEYNLHGINQVLVRNEIGMTFAAALKAFLRQDPNIIMVGEIRDIETGGIAVKAALTGHLVLSTLHTNDCPSTITRLIDMGLEPFNVASALNLLTAQRLVRRICSGCKTEATYEEEYLTAARVPLDWASETTFYRGAGCDKCDGSGYKGRQGLYEVMAMSPRLRKAIMEEKGTDELRDIALSEGMLTLRMDGLKKVERGITTLDEVVKETSAQG</sequence>
<evidence type="ECO:0000256" key="3">
    <source>
        <dbReference type="ARBA" id="ARBA00022490"/>
    </source>
</evidence>
<dbReference type="Proteomes" id="UP001484239">
    <property type="component" value="Unassembled WGS sequence"/>
</dbReference>